<evidence type="ECO:0000313" key="2">
    <source>
        <dbReference type="Proteomes" id="UP001172386"/>
    </source>
</evidence>
<reference evidence="1" key="1">
    <citation type="submission" date="2022-10" db="EMBL/GenBank/DDBJ databases">
        <title>Culturing micro-colonial fungi from biological soil crusts in the Mojave desert and describing Neophaeococcomyces mojavensis, and introducing the new genera and species Taxawa tesnikishii.</title>
        <authorList>
            <person name="Kurbessoian T."/>
            <person name="Stajich J.E."/>
        </authorList>
    </citation>
    <scope>NUCLEOTIDE SEQUENCE</scope>
    <source>
        <strain evidence="1">JES_112</strain>
    </source>
</reference>
<evidence type="ECO:0000313" key="1">
    <source>
        <dbReference type="EMBL" id="KAJ9664766.1"/>
    </source>
</evidence>
<gene>
    <name evidence="1" type="ORF">H2198_000112</name>
</gene>
<keyword evidence="2" id="KW-1185">Reference proteome</keyword>
<comment type="caution">
    <text evidence="1">The sequence shown here is derived from an EMBL/GenBank/DDBJ whole genome shotgun (WGS) entry which is preliminary data.</text>
</comment>
<dbReference type="Proteomes" id="UP001172386">
    <property type="component" value="Unassembled WGS sequence"/>
</dbReference>
<sequence>MDWPIELAQPIAPDLLVVYSQTLHDAEAPWNGTAGQSPWSTEWIQYASADGEQRFINMTFFNRANLTKDDESSLNAYLDNLARRGASARRYRSTSGINTLSRLISTPIIKCQGTRFQQDQQGSLHVSGDTDTNIEARGHYVLSFELLDSRTNSSHSEHGRQYLRIGPRDPGSEYRFGLATAPVAMEVISIRPATTSEESQIIFHAVGSSDSLLPENTSAVVGLEPIPDPEMLVTDEFWQ</sequence>
<dbReference type="EMBL" id="JAPDRQ010000001">
    <property type="protein sequence ID" value="KAJ9664766.1"/>
    <property type="molecule type" value="Genomic_DNA"/>
</dbReference>
<organism evidence="1 2">
    <name type="scientific">Neophaeococcomyces mojaviensis</name>
    <dbReference type="NCBI Taxonomy" id="3383035"/>
    <lineage>
        <taxon>Eukaryota</taxon>
        <taxon>Fungi</taxon>
        <taxon>Dikarya</taxon>
        <taxon>Ascomycota</taxon>
        <taxon>Pezizomycotina</taxon>
        <taxon>Eurotiomycetes</taxon>
        <taxon>Chaetothyriomycetidae</taxon>
        <taxon>Chaetothyriales</taxon>
        <taxon>Chaetothyriales incertae sedis</taxon>
        <taxon>Neophaeococcomyces</taxon>
    </lineage>
</organism>
<accession>A0ACC3AKX9</accession>
<name>A0ACC3AKX9_9EURO</name>
<protein>
    <submittedName>
        <fullName evidence="1">Uncharacterized protein</fullName>
    </submittedName>
</protein>
<proteinExistence type="predicted"/>